<organism evidence="6 7">
    <name type="scientific">Erysipelothrix piscisicarius</name>
    <dbReference type="NCBI Taxonomy" id="2485784"/>
    <lineage>
        <taxon>Bacteria</taxon>
        <taxon>Bacillati</taxon>
        <taxon>Bacillota</taxon>
        <taxon>Erysipelotrichia</taxon>
        <taxon>Erysipelotrichales</taxon>
        <taxon>Erysipelotrichaceae</taxon>
        <taxon>Erysipelothrix</taxon>
    </lineage>
</organism>
<dbReference type="RefSeq" id="WP_125164782.1">
    <property type="nucleotide sequence ID" value="NZ_CP034234.1"/>
</dbReference>
<dbReference type="Gene3D" id="3.40.50.300">
    <property type="entry name" value="P-loop containing nucleotide triphosphate hydrolases"/>
    <property type="match status" value="2"/>
</dbReference>
<dbReference type="InterPro" id="IPR013563">
    <property type="entry name" value="Oligopep_ABC_C"/>
</dbReference>
<keyword evidence="1" id="KW-0813">Transport</keyword>
<dbReference type="CDD" id="cd03257">
    <property type="entry name" value="ABC_NikE_OppD_transporters"/>
    <property type="match status" value="1"/>
</dbReference>
<evidence type="ECO:0000256" key="4">
    <source>
        <dbReference type="SAM" id="Coils"/>
    </source>
</evidence>
<dbReference type="InterPro" id="IPR003593">
    <property type="entry name" value="AAA+_ATPase"/>
</dbReference>
<keyword evidence="7" id="KW-1185">Reference proteome</keyword>
<keyword evidence="3 6" id="KW-0067">ATP-binding</keyword>
<proteinExistence type="predicted"/>
<evidence type="ECO:0000256" key="2">
    <source>
        <dbReference type="ARBA" id="ARBA00022741"/>
    </source>
</evidence>
<evidence type="ECO:0000313" key="6">
    <source>
        <dbReference type="EMBL" id="AZK44624.1"/>
    </source>
</evidence>
<dbReference type="Proteomes" id="UP000278804">
    <property type="component" value="Chromosome"/>
</dbReference>
<feature type="coiled-coil region" evidence="4">
    <location>
        <begin position="198"/>
        <end position="232"/>
    </location>
</feature>
<dbReference type="SMART" id="SM00382">
    <property type="entry name" value="AAA"/>
    <property type="match status" value="1"/>
</dbReference>
<accession>A0A3Q8S352</accession>
<keyword evidence="4" id="KW-0175">Coiled coil</keyword>
<dbReference type="InterPro" id="IPR027417">
    <property type="entry name" value="P-loop_NTPase"/>
</dbReference>
<evidence type="ECO:0000256" key="3">
    <source>
        <dbReference type="ARBA" id="ARBA00022840"/>
    </source>
</evidence>
<protein>
    <submittedName>
        <fullName evidence="6">ATP-binding cassette domain-containing protein</fullName>
    </submittedName>
</protein>
<evidence type="ECO:0000313" key="7">
    <source>
        <dbReference type="Proteomes" id="UP000278804"/>
    </source>
</evidence>
<dbReference type="GO" id="GO:0016887">
    <property type="term" value="F:ATP hydrolysis activity"/>
    <property type="evidence" value="ECO:0007669"/>
    <property type="project" value="InterPro"/>
</dbReference>
<dbReference type="InterPro" id="IPR003439">
    <property type="entry name" value="ABC_transporter-like_ATP-bd"/>
</dbReference>
<dbReference type="SUPFAM" id="SSF52540">
    <property type="entry name" value="P-loop containing nucleoside triphosphate hydrolases"/>
    <property type="match status" value="2"/>
</dbReference>
<gene>
    <name evidence="6" type="ORF">EEI45_07700</name>
</gene>
<dbReference type="InterPro" id="IPR017871">
    <property type="entry name" value="ABC_transporter-like_CS"/>
</dbReference>
<sequence length="495" mass="56433">MENKDNRVLIKVEHLQKYFPIKKSSIFQRKQEYVKANKDISIEIFEGETLGLVGESGCGKSTFGRTLIQLYDQTGGVSLYYGETIEEMMPEYVRGVYKSIPKVFGKHDAEYQAIKDLESKIEGTSGEEFIELNESLRLLKIAYETTYGNIFRLAGGLLVHDNLNEVSNLLLSKYQKGSAVAKLHKELEMETLRNTMHDKKANGNVTSLKEKLEQAQKELNDVNVVINEMKAKLSSHDNFEEYESLLDDGIDLSSLNKQEMRFLRKDLQIIFQDPYSSLDPRFTVGNIIGEGLIAHKLFKDANSDEYNEYIIDIMEKCGLQKEFIHRYPHQFSGGQRQRIGIARALALRPKFIVCDEAVSALDVSIQSQVINLLQDLKDEHNLTYLFITHDLGVVRYISDRIGVMYFGNLVELAPAEEIFSNPQHPYTKQLLAAIPRMEKDEAEIAELLKVVPNGIFDFTFEETGEADKDWYEVAPDHFVACRLLNAEAKNKKGGM</sequence>
<evidence type="ECO:0000259" key="5">
    <source>
        <dbReference type="PROSITE" id="PS50893"/>
    </source>
</evidence>
<dbReference type="PANTHER" id="PTHR43776">
    <property type="entry name" value="TRANSPORT ATP-BINDING PROTEIN"/>
    <property type="match status" value="1"/>
</dbReference>
<dbReference type="PROSITE" id="PS00211">
    <property type="entry name" value="ABC_TRANSPORTER_1"/>
    <property type="match status" value="1"/>
</dbReference>
<dbReference type="Pfam" id="PF00005">
    <property type="entry name" value="ABC_tran"/>
    <property type="match status" value="2"/>
</dbReference>
<dbReference type="EMBL" id="CP034234">
    <property type="protein sequence ID" value="AZK44624.1"/>
    <property type="molecule type" value="Genomic_DNA"/>
</dbReference>
<feature type="domain" description="ABC transporter" evidence="5">
    <location>
        <begin position="21"/>
        <end position="431"/>
    </location>
</feature>
<dbReference type="GO" id="GO:0055085">
    <property type="term" value="P:transmembrane transport"/>
    <property type="evidence" value="ECO:0007669"/>
    <property type="project" value="UniProtKB-ARBA"/>
</dbReference>
<dbReference type="InterPro" id="IPR050319">
    <property type="entry name" value="ABC_transp_ATP-bind"/>
</dbReference>
<dbReference type="GO" id="GO:0005524">
    <property type="term" value="F:ATP binding"/>
    <property type="evidence" value="ECO:0007669"/>
    <property type="project" value="UniProtKB-KW"/>
</dbReference>
<dbReference type="NCBIfam" id="TIGR01727">
    <property type="entry name" value="oligo_HPY"/>
    <property type="match status" value="1"/>
</dbReference>
<dbReference type="AlphaFoldDB" id="A0A3Q8S352"/>
<dbReference type="KEGG" id="eri:EEI45_07700"/>
<evidence type="ECO:0000256" key="1">
    <source>
        <dbReference type="ARBA" id="ARBA00022448"/>
    </source>
</evidence>
<reference evidence="6 7" key="1">
    <citation type="journal article" date="2020" name="Int. J. Syst. Evol. Microbiol.">
        <title>Description of Erysipelothrix piscisicarius sp. nov., an emergent fish pathogen, and assessment of virulence using a tiger barb (Puntigrus tetrazona) infection model.</title>
        <authorList>
            <person name="Pomaranski E.K."/>
            <person name="Griffin M.J."/>
            <person name="Camus A.C."/>
            <person name="Armwood A.R."/>
            <person name="Shelley J."/>
            <person name="Waldbieser G.C."/>
            <person name="LaFrentz B.R."/>
            <person name="Garcia J.C."/>
            <person name="Yanong R."/>
            <person name="Soto E."/>
        </authorList>
    </citation>
    <scope>NUCLEOTIDE SEQUENCE [LARGE SCALE GENOMIC DNA]</scope>
    <source>
        <strain evidence="6 7">15TAL0474</strain>
    </source>
</reference>
<dbReference type="GO" id="GO:0015833">
    <property type="term" value="P:peptide transport"/>
    <property type="evidence" value="ECO:0007669"/>
    <property type="project" value="InterPro"/>
</dbReference>
<name>A0A3Q8S352_9FIRM</name>
<keyword evidence="2" id="KW-0547">Nucleotide-binding</keyword>
<dbReference type="PROSITE" id="PS50893">
    <property type="entry name" value="ABC_TRANSPORTER_2"/>
    <property type="match status" value="1"/>
</dbReference>
<dbReference type="Pfam" id="PF08352">
    <property type="entry name" value="oligo_HPY"/>
    <property type="match status" value="1"/>
</dbReference>